<sequence>MIRIRRFMIRMLVAALLVQNAVLFAGETPAAEAAGGRPALVHVSPADNAENVPANTNLVLTFDEKIRAGTGSASVTIRKTSDNTVVESFPIASSNRVTIGAGALQNQVIIDPTNNLIDGESYYVLIDEGAFRSDSGFNYPGISSATAWNFSVSAADTKAPAAVSLSPLGANAPVLGPLTIRFDEKVYASSGFITIRNTATGEAQSISVTSAGVRGSGTDSVTIALNEALEPNTRYEVTVSAGAFQDGAGNSFSGTSGWSFTTANNPMAIQRLEPSNNSQDADPRAELRLTLDRNVRITAGSNAAIRIKKTADNSSIDIPVNSGLVRTEGNVVIISPGTLAYGTSYYVLIDSDAFRDAATNQIAFQGISDAAVWTFTTKPGVDTERPFVEKYSPVPGGSFGSANGKLTLTFNEPVYPGSGSIVIRNAANDMTFASIPVTASNVTGGGTRQITIDPGAAFVQNTTYYVEIGSRAFRDAAGNTYAGIPSGDRNTWRFAVTEDTSAPSILSLSPENGSNSMRTDSQLTATFNEPIAIPAGKATGSVFICRPGSADRISAVAAVDPNHPSKLVITPDQPLQPATAYYVEIAPGTVTDMAGNAFAGILNEYRWAFRTIGSDKSPPTLTKLEMAGAATILLTYNEPLDAGSVPFPANYYATVNDLPRTVIDVAIDGSTVRLALESGVVFGQSVKLSYSPGTKPLRDLSENAASGFANRQVEYAQDALLPRPVSGQVNGSEVTITFNENLASLHESAYSQFQVYEAGSGRSVIRASVSGRVLTLVVSGTFSEGKAVSVSYSAGSYPLRDRVGNAVPSFSHFYVRNALDNRPPVIQSVKASGTKVTLTYDEGLNPSSVPSKGQFSVVVGGSARTVQTVEIKNSQVILTISQAVAAGQTITVSYVPGYPPIADMAGNAAAGFNGMSGTVEANTGQLGSAYIQGNTMTLVFQQPLNSSYVPSSSQFTVRYGNTLQSVYQVSVSGQIVTLTLYNPASAGDTVTVSYSKGTNGLMTASGEWVESFTQVTAVNLSAGGGGSILPTDYEKYADGGIMLRTSTAVTSTDTSAAGRAAIRYTLLAEKVLGAYQTARTSGTTPRLVFEIPATEMSGIVAVPLSALESARNQSQEASLLIVYGKMSQEIPLKAIDFKKTADMLNAGGAIGHLLLRLDNSSTAPTGTLLSDIVRSKGQLVGGPLYFEAAVTNGTVVRTLDRFEKYVTRTVELPTTADPLKTAVVRMDTATAKLGYVPTKITRSGSSTKVTFMHMQSGSYAVVRGGVEYSDMNNHWARNDVMLLANKYIVEGRTSALFAPTEPITRAEFAMFLARGLGLPGDSEAAYRFRDVNRASSFAPYIGAVVNASIVIGTPSGDFKPNSPITRQEMAVMMIRAIEAAEGEVTLSQGAQAYLQRFNDRNRIGGWATTAVAQAVYAGIIEGMQGGRFSPLSNASRAEAAVMVKRMLNYIGFADV</sequence>
<feature type="domain" description="SLH" evidence="3">
    <location>
        <begin position="1263"/>
        <end position="1323"/>
    </location>
</feature>
<dbReference type="Gene3D" id="2.60.40.1220">
    <property type="match status" value="6"/>
</dbReference>
<feature type="chain" id="PRO_5046613695" description="SLH domain-containing protein" evidence="2">
    <location>
        <begin position="26"/>
        <end position="1455"/>
    </location>
</feature>
<dbReference type="PROSITE" id="PS51272">
    <property type="entry name" value="SLH"/>
    <property type="match status" value="3"/>
</dbReference>
<protein>
    <recommendedName>
        <fullName evidence="3">SLH domain-containing protein</fullName>
    </recommendedName>
</protein>
<feature type="domain" description="SLH" evidence="3">
    <location>
        <begin position="1394"/>
        <end position="1455"/>
    </location>
</feature>
<evidence type="ECO:0000313" key="4">
    <source>
        <dbReference type="EMBL" id="GIQ64007.1"/>
    </source>
</evidence>
<dbReference type="EMBL" id="BOVJ01000077">
    <property type="protein sequence ID" value="GIQ64007.1"/>
    <property type="molecule type" value="Genomic_DNA"/>
</dbReference>
<dbReference type="Proteomes" id="UP000680304">
    <property type="component" value="Unassembled WGS sequence"/>
</dbReference>
<dbReference type="InterPro" id="IPR014755">
    <property type="entry name" value="Cu-Rt/internalin_Ig-like"/>
</dbReference>
<dbReference type="PANTHER" id="PTHR43308">
    <property type="entry name" value="OUTER MEMBRANE PROTEIN ALPHA-RELATED"/>
    <property type="match status" value="1"/>
</dbReference>
<feature type="domain" description="SLH" evidence="3">
    <location>
        <begin position="1324"/>
        <end position="1387"/>
    </location>
</feature>
<evidence type="ECO:0000256" key="1">
    <source>
        <dbReference type="ARBA" id="ARBA00022729"/>
    </source>
</evidence>
<name>A0ABQ4N717_9BACL</name>
<dbReference type="Pfam" id="PF13205">
    <property type="entry name" value="Big_5"/>
    <property type="match status" value="5"/>
</dbReference>
<dbReference type="InterPro" id="IPR011801">
    <property type="entry name" value="Swm_rep_I_cyn"/>
</dbReference>
<dbReference type="InterPro" id="IPR051465">
    <property type="entry name" value="Cell_Envelope_Struct_Comp"/>
</dbReference>
<comment type="caution">
    <text evidence="4">The sequence shown here is derived from an EMBL/GenBank/DDBJ whole genome shotgun (WGS) entry which is preliminary data.</text>
</comment>
<dbReference type="Pfam" id="PF00395">
    <property type="entry name" value="SLH"/>
    <property type="match status" value="3"/>
</dbReference>
<proteinExistence type="predicted"/>
<evidence type="ECO:0000256" key="2">
    <source>
        <dbReference type="SAM" id="SignalP"/>
    </source>
</evidence>
<accession>A0ABQ4N717</accession>
<keyword evidence="5" id="KW-1185">Reference proteome</keyword>
<gene>
    <name evidence="4" type="ORF">PACILC2_25750</name>
</gene>
<evidence type="ECO:0000313" key="5">
    <source>
        <dbReference type="Proteomes" id="UP000680304"/>
    </source>
</evidence>
<dbReference type="Pfam" id="PF13753">
    <property type="entry name" value="SWM_repeat"/>
    <property type="match status" value="4"/>
</dbReference>
<keyword evidence="1 2" id="KW-0732">Signal</keyword>
<dbReference type="NCBIfam" id="TIGR02059">
    <property type="entry name" value="swm_rep_I"/>
    <property type="match status" value="4"/>
</dbReference>
<dbReference type="PANTHER" id="PTHR43308:SF5">
    <property type="entry name" value="S-LAYER PROTEIN _ PEPTIDOGLYCAN ENDO-BETA-N-ACETYLGLUCOSAMINIDASE"/>
    <property type="match status" value="1"/>
</dbReference>
<organism evidence="4 5">
    <name type="scientific">Paenibacillus cisolokensis</name>
    <dbReference type="NCBI Taxonomy" id="1658519"/>
    <lineage>
        <taxon>Bacteria</taxon>
        <taxon>Bacillati</taxon>
        <taxon>Bacillota</taxon>
        <taxon>Bacilli</taxon>
        <taxon>Bacillales</taxon>
        <taxon>Paenibacillaceae</taxon>
        <taxon>Paenibacillus</taxon>
    </lineage>
</organism>
<dbReference type="InterPro" id="IPR032812">
    <property type="entry name" value="SbsA_Ig"/>
</dbReference>
<dbReference type="InterPro" id="IPR028059">
    <property type="entry name" value="SWM_rpt"/>
</dbReference>
<evidence type="ECO:0000259" key="3">
    <source>
        <dbReference type="PROSITE" id="PS51272"/>
    </source>
</evidence>
<dbReference type="RefSeq" id="WP_213528950.1">
    <property type="nucleotide sequence ID" value="NZ_BOVJ01000077.1"/>
</dbReference>
<reference evidence="4 5" key="1">
    <citation type="submission" date="2021-04" db="EMBL/GenBank/DDBJ databases">
        <title>Draft genome sequence of Paenibacillus cisolokensis, LC2-13A.</title>
        <authorList>
            <person name="Uke A."/>
            <person name="Chhe C."/>
            <person name="Baramee S."/>
            <person name="Kosugi A."/>
        </authorList>
    </citation>
    <scope>NUCLEOTIDE SEQUENCE [LARGE SCALE GENOMIC DNA]</scope>
    <source>
        <strain evidence="4 5">LC2-13A</strain>
    </source>
</reference>
<feature type="signal peptide" evidence="2">
    <location>
        <begin position="1"/>
        <end position="25"/>
    </location>
</feature>
<dbReference type="InterPro" id="IPR001119">
    <property type="entry name" value="SLH_dom"/>
</dbReference>